<feature type="non-terminal residue" evidence="1">
    <location>
        <position position="109"/>
    </location>
</feature>
<dbReference type="VEuPathDB" id="VectorBase:SSCA003846"/>
<gene>
    <name evidence="1" type="ORF">QR98_0046620</name>
</gene>
<accession>A0A132A5L7</accession>
<dbReference type="AlphaFoldDB" id="A0A132A5L7"/>
<evidence type="ECO:0000313" key="1">
    <source>
        <dbReference type="EMBL" id="KPM06189.1"/>
    </source>
</evidence>
<dbReference type="EMBL" id="JXLN01010689">
    <property type="protein sequence ID" value="KPM06189.1"/>
    <property type="molecule type" value="Genomic_DNA"/>
</dbReference>
<sequence length="109" mass="11930">MTKIESLEIIGSSFISFFLFLFSTVRPINVKIVSKSHLIKSSFSSASSSSTNAKELDSKLPFVLSAGSKAEFQCESRLKFHGGLVRNDSAPISMTTSMMMATQPSRPLF</sequence>
<protein>
    <submittedName>
        <fullName evidence="1">Uncharacterized protein</fullName>
    </submittedName>
</protein>
<proteinExistence type="predicted"/>
<organism evidence="1 2">
    <name type="scientific">Sarcoptes scabiei</name>
    <name type="common">Itch mite</name>
    <name type="synonym">Acarus scabiei</name>
    <dbReference type="NCBI Taxonomy" id="52283"/>
    <lineage>
        <taxon>Eukaryota</taxon>
        <taxon>Metazoa</taxon>
        <taxon>Ecdysozoa</taxon>
        <taxon>Arthropoda</taxon>
        <taxon>Chelicerata</taxon>
        <taxon>Arachnida</taxon>
        <taxon>Acari</taxon>
        <taxon>Acariformes</taxon>
        <taxon>Sarcoptiformes</taxon>
        <taxon>Astigmata</taxon>
        <taxon>Psoroptidia</taxon>
        <taxon>Sarcoptoidea</taxon>
        <taxon>Sarcoptidae</taxon>
        <taxon>Sarcoptinae</taxon>
        <taxon>Sarcoptes</taxon>
    </lineage>
</organism>
<reference evidence="1 2" key="1">
    <citation type="journal article" date="2015" name="Parasit. Vectors">
        <title>Draft genome of the scabies mite.</title>
        <authorList>
            <person name="Rider S.D.Jr."/>
            <person name="Morgan M.S."/>
            <person name="Arlian L.G."/>
        </authorList>
    </citation>
    <scope>NUCLEOTIDE SEQUENCE [LARGE SCALE GENOMIC DNA]</scope>
    <source>
        <strain evidence="1">Arlian Lab</strain>
    </source>
</reference>
<dbReference type="Proteomes" id="UP000616769">
    <property type="component" value="Unassembled WGS sequence"/>
</dbReference>
<comment type="caution">
    <text evidence="1">The sequence shown here is derived from an EMBL/GenBank/DDBJ whole genome shotgun (WGS) entry which is preliminary data.</text>
</comment>
<evidence type="ECO:0000313" key="2">
    <source>
        <dbReference type="Proteomes" id="UP000616769"/>
    </source>
</evidence>
<name>A0A132A5L7_SARSC</name>